<evidence type="ECO:0000313" key="1">
    <source>
        <dbReference type="EMBL" id="OBY64605.1"/>
    </source>
</evidence>
<evidence type="ECO:0000313" key="2">
    <source>
        <dbReference type="Proteomes" id="UP000092584"/>
    </source>
</evidence>
<dbReference type="Proteomes" id="UP000092584">
    <property type="component" value="Unassembled WGS sequence"/>
</dbReference>
<protein>
    <submittedName>
        <fullName evidence="1">Uncharacterized protein</fullName>
    </submittedName>
</protein>
<name>A0A1B8TYN7_9FLAO</name>
<organism evidence="1 2">
    <name type="scientific">Polaribacter vadi</name>
    <dbReference type="NCBI Taxonomy" id="1774273"/>
    <lineage>
        <taxon>Bacteria</taxon>
        <taxon>Pseudomonadati</taxon>
        <taxon>Bacteroidota</taxon>
        <taxon>Flavobacteriia</taxon>
        <taxon>Flavobacteriales</taxon>
        <taxon>Flavobacteriaceae</taxon>
    </lineage>
</organism>
<gene>
    <name evidence="1" type="ORF">LPB3_09535</name>
</gene>
<keyword evidence="2" id="KW-1185">Reference proteome</keyword>
<proteinExistence type="predicted"/>
<dbReference type="RefSeq" id="WP_065319352.1">
    <property type="nucleotide sequence ID" value="NZ_CP017477.1"/>
</dbReference>
<comment type="caution">
    <text evidence="1">The sequence shown here is derived from an EMBL/GenBank/DDBJ whole genome shotgun (WGS) entry which is preliminary data.</text>
</comment>
<dbReference type="EMBL" id="LSFM01000022">
    <property type="protein sequence ID" value="OBY64605.1"/>
    <property type="molecule type" value="Genomic_DNA"/>
</dbReference>
<dbReference type="AlphaFoldDB" id="A0A1B8TYN7"/>
<dbReference type="KEGG" id="pob:LPB03_02960"/>
<dbReference type="OrthoDB" id="645138at2"/>
<accession>A0A1B8TYN7</accession>
<sequence>MAKQKGFIKLQGSLGGLTFYESGGNSIVKTTGGVDKSRINNDPNYKRTRENMSEFGASATVGKALRLGFSSIIKSFKDSTITGRLTGTMKRLNTLGAGIRGQRQFEILTNKIVLEGFEFNSKIPLSTVFYPEFTAPTLDTNRSIATWVIPNFNTSNFLRAPEGATHFKMILVSTILSNYEYVPGLKKYEPTDSEENEVNGISYSDAIAIGGEVGADTTLTVDLGFTSALPNTVGVVLATGILFYQQINTEFYELSSANAMRISAIG</sequence>
<dbReference type="STRING" id="1774273.LPB03_02960"/>
<reference evidence="2" key="1">
    <citation type="submission" date="2016-02" db="EMBL/GenBank/DDBJ databases">
        <authorList>
            <person name="Shin S.-K."/>
            <person name="Yi H."/>
            <person name="Kim E."/>
        </authorList>
    </citation>
    <scope>NUCLEOTIDE SEQUENCE [LARGE SCALE GENOMIC DNA]</scope>
    <source>
        <strain evidence="2">LPB0003</strain>
    </source>
</reference>